<dbReference type="InterPro" id="IPR001841">
    <property type="entry name" value="Znf_RING"/>
</dbReference>
<proteinExistence type="predicted"/>
<dbReference type="PANTHER" id="PTHR25462:SF296">
    <property type="entry name" value="MEIOTIC P26, ISOFORM F"/>
    <property type="match status" value="1"/>
</dbReference>
<dbReference type="Gene3D" id="3.30.160.60">
    <property type="entry name" value="Classic Zinc Finger"/>
    <property type="match status" value="1"/>
</dbReference>
<reference evidence="8 9" key="1">
    <citation type="submission" date="2024-11" db="EMBL/GenBank/DDBJ databases">
        <title>Chromosome-level genome assembly of the freshwater bivalve Anodonta woodiana.</title>
        <authorList>
            <person name="Chen X."/>
        </authorList>
    </citation>
    <scope>NUCLEOTIDE SEQUENCE [LARGE SCALE GENOMIC DNA]</scope>
    <source>
        <strain evidence="8">MN2024</strain>
        <tissue evidence="8">Gills</tissue>
    </source>
</reference>
<dbReference type="PANTHER" id="PTHR25462">
    <property type="entry name" value="BONUS, ISOFORM C-RELATED"/>
    <property type="match status" value="1"/>
</dbReference>
<keyword evidence="3" id="KW-0862">Zinc</keyword>
<dbReference type="AlphaFoldDB" id="A0ABD3V490"/>
<dbReference type="PROSITE" id="PS50089">
    <property type="entry name" value="ZF_RING_2"/>
    <property type="match status" value="1"/>
</dbReference>
<dbReference type="GO" id="GO:0008270">
    <property type="term" value="F:zinc ion binding"/>
    <property type="evidence" value="ECO:0007669"/>
    <property type="project" value="UniProtKB-KW"/>
</dbReference>
<dbReference type="SUPFAM" id="SSF57850">
    <property type="entry name" value="RING/U-box"/>
    <property type="match status" value="1"/>
</dbReference>
<evidence type="ECO:0000313" key="8">
    <source>
        <dbReference type="EMBL" id="KAL3855498.1"/>
    </source>
</evidence>
<keyword evidence="9" id="KW-1185">Reference proteome</keyword>
<dbReference type="PROSITE" id="PS50119">
    <property type="entry name" value="ZF_BBOX"/>
    <property type="match status" value="1"/>
</dbReference>
<evidence type="ECO:0000256" key="4">
    <source>
        <dbReference type="PROSITE-ProRule" id="PRU00024"/>
    </source>
</evidence>
<dbReference type="SMART" id="SM00184">
    <property type="entry name" value="RING"/>
    <property type="match status" value="1"/>
</dbReference>
<keyword evidence="5" id="KW-1133">Transmembrane helix</keyword>
<feature type="domain" description="B box-type" evidence="7">
    <location>
        <begin position="141"/>
        <end position="174"/>
    </location>
</feature>
<evidence type="ECO:0000259" key="7">
    <source>
        <dbReference type="PROSITE" id="PS50119"/>
    </source>
</evidence>
<dbReference type="EMBL" id="JBJQND010000014">
    <property type="protein sequence ID" value="KAL3855498.1"/>
    <property type="molecule type" value="Genomic_DNA"/>
</dbReference>
<evidence type="ECO:0000313" key="9">
    <source>
        <dbReference type="Proteomes" id="UP001634394"/>
    </source>
</evidence>
<dbReference type="SUPFAM" id="SSF57845">
    <property type="entry name" value="B-box zinc-binding domain"/>
    <property type="match status" value="1"/>
</dbReference>
<keyword evidence="5" id="KW-0812">Transmembrane</keyword>
<dbReference type="Gene3D" id="3.30.40.10">
    <property type="entry name" value="Zinc/RING finger domain, C3HC4 (zinc finger)"/>
    <property type="match status" value="1"/>
</dbReference>
<dbReference type="InterPro" id="IPR013083">
    <property type="entry name" value="Znf_RING/FYVE/PHD"/>
</dbReference>
<feature type="transmembrane region" description="Helical" evidence="5">
    <location>
        <begin position="291"/>
        <end position="313"/>
    </location>
</feature>
<keyword evidence="1" id="KW-0479">Metal-binding</keyword>
<dbReference type="PROSITE" id="PS00518">
    <property type="entry name" value="ZF_RING_1"/>
    <property type="match status" value="1"/>
</dbReference>
<evidence type="ECO:0000259" key="6">
    <source>
        <dbReference type="PROSITE" id="PS50089"/>
    </source>
</evidence>
<organism evidence="8 9">
    <name type="scientific">Sinanodonta woodiana</name>
    <name type="common">Chinese pond mussel</name>
    <name type="synonym">Anodonta woodiana</name>
    <dbReference type="NCBI Taxonomy" id="1069815"/>
    <lineage>
        <taxon>Eukaryota</taxon>
        <taxon>Metazoa</taxon>
        <taxon>Spiralia</taxon>
        <taxon>Lophotrochozoa</taxon>
        <taxon>Mollusca</taxon>
        <taxon>Bivalvia</taxon>
        <taxon>Autobranchia</taxon>
        <taxon>Heteroconchia</taxon>
        <taxon>Palaeoheterodonta</taxon>
        <taxon>Unionida</taxon>
        <taxon>Unionoidea</taxon>
        <taxon>Unionidae</taxon>
        <taxon>Unioninae</taxon>
        <taxon>Sinanodonta</taxon>
    </lineage>
</organism>
<dbReference type="InterPro" id="IPR027370">
    <property type="entry name" value="Znf-RING_euk"/>
</dbReference>
<dbReference type="Pfam" id="PF13445">
    <property type="entry name" value="zf-RING_UBOX"/>
    <property type="match status" value="1"/>
</dbReference>
<gene>
    <name evidence="8" type="ORF">ACJMK2_014706</name>
</gene>
<keyword evidence="2 4" id="KW-0863">Zinc-finger</keyword>
<dbReference type="InterPro" id="IPR047153">
    <property type="entry name" value="TRIM45/56/19-like"/>
</dbReference>
<evidence type="ECO:0000256" key="5">
    <source>
        <dbReference type="SAM" id="Phobius"/>
    </source>
</evidence>
<feature type="domain" description="RING-type" evidence="6">
    <location>
        <begin position="17"/>
        <end position="64"/>
    </location>
</feature>
<comment type="caution">
    <text evidence="8">The sequence shown here is derived from an EMBL/GenBank/DDBJ whole genome shotgun (WGS) entry which is preliminary data.</text>
</comment>
<evidence type="ECO:0000256" key="2">
    <source>
        <dbReference type="ARBA" id="ARBA00022771"/>
    </source>
</evidence>
<protein>
    <submittedName>
        <fullName evidence="8">Uncharacterized protein</fullName>
    </submittedName>
</protein>
<dbReference type="Proteomes" id="UP001634394">
    <property type="component" value="Unassembled WGS sequence"/>
</dbReference>
<sequence length="325" mass="37842">MAAAMPGNDHDIETPHCPICFSEFKSPRQLPCLHSFCQGCLQEYVSSKATNDEELKEFQCPICRSMIDILGKGKTSETLYTCDCCVFDGISATAQGFCIVCKEAMYETCLSVHKRQKVSKDHSIVTIESRTKNRKNIINFQKGFRCREHEEKTLKFYCRDHQIACCSSCCIVHHRQCGNVSDIAKDCTALLEELKPVRVLEEMKKLENHLINFEKKIDSFIAKLESQIRKKINGLLDDLERKVKLEGNERSRTEVIRKQNERRECRALLNAVRNSHMSLETVMKNAVTRRYILFIKYFLFLFIIYLFIFYLYLLNIFHKEKCIVS</sequence>
<keyword evidence="5" id="KW-0472">Membrane</keyword>
<dbReference type="InterPro" id="IPR017907">
    <property type="entry name" value="Znf_RING_CS"/>
</dbReference>
<dbReference type="InterPro" id="IPR000315">
    <property type="entry name" value="Znf_B-box"/>
</dbReference>
<name>A0ABD3V490_SINWO</name>
<accession>A0ABD3V490</accession>
<evidence type="ECO:0000256" key="1">
    <source>
        <dbReference type="ARBA" id="ARBA00022723"/>
    </source>
</evidence>
<evidence type="ECO:0000256" key="3">
    <source>
        <dbReference type="ARBA" id="ARBA00022833"/>
    </source>
</evidence>